<dbReference type="Pfam" id="PF01129">
    <property type="entry name" value="ART"/>
    <property type="match status" value="1"/>
</dbReference>
<dbReference type="GO" id="GO:0003950">
    <property type="term" value="F:NAD+ poly-ADP-ribosyltransferase activity"/>
    <property type="evidence" value="ECO:0007669"/>
    <property type="project" value="TreeGrafter"/>
</dbReference>
<organism evidence="8 9">
    <name type="scientific">Falco tinnunculus</name>
    <name type="common">Common kestrel</name>
    <dbReference type="NCBI Taxonomy" id="100819"/>
    <lineage>
        <taxon>Eukaryota</taxon>
        <taxon>Metazoa</taxon>
        <taxon>Chordata</taxon>
        <taxon>Craniata</taxon>
        <taxon>Vertebrata</taxon>
        <taxon>Euteleostomi</taxon>
        <taxon>Archelosauria</taxon>
        <taxon>Archosauria</taxon>
        <taxon>Dinosauria</taxon>
        <taxon>Saurischia</taxon>
        <taxon>Theropoda</taxon>
        <taxon>Coelurosauria</taxon>
        <taxon>Aves</taxon>
        <taxon>Neognathae</taxon>
        <taxon>Neoaves</taxon>
        <taxon>Telluraves</taxon>
        <taxon>Australaves</taxon>
        <taxon>Falconiformes</taxon>
        <taxon>Falconidae</taxon>
        <taxon>Falco</taxon>
    </lineage>
</organism>
<sequence length="217" mass="24309">MPAVLAVSHLMMDMETAANKDYLSLWKKAQEALLKSPVGLLREMHESHAMAYTMNSSLHSQLNWATSIAGSSPEHYRHKFSFKYFHLNLTTAIQIMKGVKDLYIEARVGSRVHFTSTSHLWNEAQKSGKETSFTVTTCLGAAAQGFSYYTSEKEHGNWLHLQSVGNYSKYHCQLMEGIERYPLAKHTLSFLAIEVTVLEDLTGPIPHPCSSVSSSPI</sequence>
<reference evidence="8" key="2">
    <citation type="submission" date="2025-09" db="UniProtKB">
        <authorList>
            <consortium name="Ensembl"/>
        </authorList>
    </citation>
    <scope>IDENTIFICATION</scope>
</reference>
<evidence type="ECO:0000313" key="8">
    <source>
        <dbReference type="Ensembl" id="ENSFTIP00000012056.1"/>
    </source>
</evidence>
<dbReference type="Ensembl" id="ENSFTIT00000012583.1">
    <property type="protein sequence ID" value="ENSFTIP00000012056.1"/>
    <property type="gene ID" value="ENSFTIG00000008071.1"/>
</dbReference>
<evidence type="ECO:0000256" key="1">
    <source>
        <dbReference type="ARBA" id="ARBA00009558"/>
    </source>
</evidence>
<evidence type="ECO:0000256" key="7">
    <source>
        <dbReference type="RuleBase" id="RU361228"/>
    </source>
</evidence>
<keyword evidence="5 7" id="KW-0521">NADP</keyword>
<dbReference type="PANTHER" id="PTHR10339">
    <property type="entry name" value="ADP-RIBOSYLTRANSFERASE"/>
    <property type="match status" value="1"/>
</dbReference>
<dbReference type="EC" id="2.4.2.31" evidence="7"/>
<dbReference type="Gene3D" id="3.90.176.10">
    <property type="entry name" value="Toxin ADP-ribosyltransferase, Chain A, domain 1"/>
    <property type="match status" value="1"/>
</dbReference>
<keyword evidence="7" id="KW-0520">NAD</keyword>
<dbReference type="InterPro" id="IPR000768">
    <property type="entry name" value="ART"/>
</dbReference>
<comment type="catalytic activity">
    <reaction evidence="6 7">
        <text>L-arginyl-[protein] + NAD(+) = N(omega)-(ADP-D-ribosyl)-L-arginyl-[protein] + nicotinamide + H(+)</text>
        <dbReference type="Rhea" id="RHEA:19149"/>
        <dbReference type="Rhea" id="RHEA-COMP:10532"/>
        <dbReference type="Rhea" id="RHEA-COMP:15087"/>
        <dbReference type="ChEBI" id="CHEBI:15378"/>
        <dbReference type="ChEBI" id="CHEBI:17154"/>
        <dbReference type="ChEBI" id="CHEBI:29965"/>
        <dbReference type="ChEBI" id="CHEBI:57540"/>
        <dbReference type="ChEBI" id="CHEBI:142554"/>
        <dbReference type="EC" id="2.4.2.31"/>
    </reaction>
</comment>
<evidence type="ECO:0000256" key="4">
    <source>
        <dbReference type="ARBA" id="ARBA00022695"/>
    </source>
</evidence>
<dbReference type="AlphaFoldDB" id="A0A8C4UI65"/>
<dbReference type="PANTHER" id="PTHR10339:SF1">
    <property type="entry name" value="ECTO-ADP-RIBOSYLTRANSFERASE 4"/>
    <property type="match status" value="1"/>
</dbReference>
<keyword evidence="2 7" id="KW-0328">Glycosyltransferase</keyword>
<reference evidence="8" key="1">
    <citation type="submission" date="2025-08" db="UniProtKB">
        <authorList>
            <consortium name="Ensembl"/>
        </authorList>
    </citation>
    <scope>IDENTIFICATION</scope>
</reference>
<evidence type="ECO:0000256" key="6">
    <source>
        <dbReference type="ARBA" id="ARBA00047597"/>
    </source>
</evidence>
<dbReference type="InterPro" id="IPR050999">
    <property type="entry name" value="ADP-ribosyltransferase_ARG"/>
</dbReference>
<accession>A0A8C4UI65</accession>
<dbReference type="GO" id="GO:0016779">
    <property type="term" value="F:nucleotidyltransferase activity"/>
    <property type="evidence" value="ECO:0007669"/>
    <property type="project" value="UniProtKB-KW"/>
</dbReference>
<keyword evidence="4" id="KW-0548">Nucleotidyltransferase</keyword>
<proteinExistence type="inferred from homology"/>
<keyword evidence="9" id="KW-1185">Reference proteome</keyword>
<evidence type="ECO:0000256" key="5">
    <source>
        <dbReference type="ARBA" id="ARBA00022857"/>
    </source>
</evidence>
<name>A0A8C4UI65_FALTI</name>
<evidence type="ECO:0000256" key="2">
    <source>
        <dbReference type="ARBA" id="ARBA00022676"/>
    </source>
</evidence>
<dbReference type="SUPFAM" id="SSF56399">
    <property type="entry name" value="ADP-ribosylation"/>
    <property type="match status" value="1"/>
</dbReference>
<evidence type="ECO:0000313" key="9">
    <source>
        <dbReference type="Proteomes" id="UP000694562"/>
    </source>
</evidence>
<comment type="similarity">
    <text evidence="1 7">Belongs to the Arg-specific ADP-ribosyltransferase family.</text>
</comment>
<dbReference type="Proteomes" id="UP000694562">
    <property type="component" value="Unplaced"/>
</dbReference>
<dbReference type="GO" id="GO:0106274">
    <property type="term" value="F:NAD+-protein-arginine ADP-ribosyltransferase activity"/>
    <property type="evidence" value="ECO:0007669"/>
    <property type="project" value="UniProtKB-EC"/>
</dbReference>
<protein>
    <recommendedName>
        <fullName evidence="7">NAD(P)(+)--arginine ADP-ribosyltransferase</fullName>
        <ecNumber evidence="7">2.4.2.31</ecNumber>
    </recommendedName>
    <alternativeName>
        <fullName evidence="7">Mono(ADP-ribosyl)transferase</fullName>
    </alternativeName>
</protein>
<keyword evidence="3 7" id="KW-0808">Transferase</keyword>
<evidence type="ECO:0000256" key="3">
    <source>
        <dbReference type="ARBA" id="ARBA00022679"/>
    </source>
</evidence>